<dbReference type="InterPro" id="IPR011990">
    <property type="entry name" value="TPR-like_helical_dom_sf"/>
</dbReference>
<dbReference type="GO" id="GO:0005634">
    <property type="term" value="C:nucleus"/>
    <property type="evidence" value="ECO:0007669"/>
    <property type="project" value="TreeGrafter"/>
</dbReference>
<dbReference type="PANTHER" id="PTHR46035">
    <property type="entry name" value="TETRATRICOPEPTIDE REPEAT PROTEIN 4"/>
    <property type="match status" value="1"/>
</dbReference>
<dbReference type="Gene3D" id="1.25.40.10">
    <property type="entry name" value="Tetratricopeptide repeat domain"/>
    <property type="match status" value="1"/>
</dbReference>
<evidence type="ECO:0000256" key="3">
    <source>
        <dbReference type="ARBA" id="ARBA00023602"/>
    </source>
</evidence>
<feature type="domain" description="Cns1/TTC4 wheel" evidence="5">
    <location>
        <begin position="258"/>
        <end position="378"/>
    </location>
</feature>
<keyword evidence="4" id="KW-0175">Coiled coil</keyword>
<dbReference type="Pfam" id="PF14559">
    <property type="entry name" value="TPR_19"/>
    <property type="match status" value="1"/>
</dbReference>
<accession>A0A6G1LWM8</accession>
<gene>
    <name evidence="6" type="ORF">TWF191_003399</name>
</gene>
<evidence type="ECO:0000256" key="1">
    <source>
        <dbReference type="ARBA" id="ARBA00022737"/>
    </source>
</evidence>
<protein>
    <recommendedName>
        <fullName evidence="5">Cns1/TTC4 wheel domain-containing protein</fullName>
    </recommendedName>
</protein>
<dbReference type="Proteomes" id="UP000483672">
    <property type="component" value="Unassembled WGS sequence"/>
</dbReference>
<comment type="caution">
    <text evidence="6">The sequence shown here is derived from an EMBL/GenBank/DDBJ whole genome shotgun (WGS) entry which is preliminary data.</text>
</comment>
<evidence type="ECO:0000313" key="7">
    <source>
        <dbReference type="Proteomes" id="UP000483672"/>
    </source>
</evidence>
<feature type="coiled-coil region" evidence="4">
    <location>
        <begin position="202"/>
        <end position="229"/>
    </location>
</feature>
<evidence type="ECO:0000256" key="2">
    <source>
        <dbReference type="ARBA" id="ARBA00022803"/>
    </source>
</evidence>
<comment type="similarity">
    <text evidence="3">Belongs to the TTC4 family.</text>
</comment>
<sequence length="384" mass="42989">MATALNHDTATSTSTMDSTPTICDALQYGPLRPPVQPQKNEFTAQDLSQLPLFMSSLDDVPEGTNDAIEALKALAYEGEPHEIAENFRQKGNESYRSKYWRDAIEFYTKALAIGCNVDEINGACYSNRAACNLELRNYRKTNLDCAEALRLNPRNVKALYRSARACLALDKISEAEDCVQRGLAIDKSNSSFKAIDEKISSRKCVLARLQQASQERERLSKTKEAALKRALEARHVIQRITSTRHLDLPEDATVQLQDPLDPQSNLCFPVVVLYPLHLQSDFIKSLSENETIGSQLEGILSPSNLPEWDKESEYAYPGVDVLVEKKKYDMLGRPSLSKIGPKTTLRKVLTEGKLELIDGILTVLVVPKSRLAEFVKSWKEDNPN</sequence>
<dbReference type="EMBL" id="WIPF01000180">
    <property type="protein sequence ID" value="KAF3201426.1"/>
    <property type="molecule type" value="Genomic_DNA"/>
</dbReference>
<dbReference type="CDD" id="cd21381">
    <property type="entry name" value="CTWD_TTC4"/>
    <property type="match status" value="1"/>
</dbReference>
<dbReference type="InterPro" id="IPR019734">
    <property type="entry name" value="TPR_rpt"/>
</dbReference>
<dbReference type="SMART" id="SM00028">
    <property type="entry name" value="TPR"/>
    <property type="match status" value="3"/>
</dbReference>
<dbReference type="GO" id="GO:0030544">
    <property type="term" value="F:Hsp70 protein binding"/>
    <property type="evidence" value="ECO:0007669"/>
    <property type="project" value="TreeGrafter"/>
</dbReference>
<dbReference type="GO" id="GO:0006457">
    <property type="term" value="P:protein folding"/>
    <property type="evidence" value="ECO:0007669"/>
    <property type="project" value="TreeGrafter"/>
</dbReference>
<evidence type="ECO:0000256" key="4">
    <source>
        <dbReference type="SAM" id="Coils"/>
    </source>
</evidence>
<reference evidence="6 7" key="1">
    <citation type="submission" date="2019-06" db="EMBL/GenBank/DDBJ databases">
        <authorList>
            <person name="Palmer J.M."/>
        </authorList>
    </citation>
    <scope>NUCLEOTIDE SEQUENCE [LARGE SCALE GENOMIC DNA]</scope>
    <source>
        <strain evidence="6 7">TWF191</strain>
    </source>
</reference>
<proteinExistence type="inferred from homology"/>
<dbReference type="GO" id="GO:0005829">
    <property type="term" value="C:cytosol"/>
    <property type="evidence" value="ECO:0007669"/>
    <property type="project" value="TreeGrafter"/>
</dbReference>
<evidence type="ECO:0000259" key="5">
    <source>
        <dbReference type="Pfam" id="PF18972"/>
    </source>
</evidence>
<name>A0A6G1LWM8_ORBOL</name>
<organism evidence="6 7">
    <name type="scientific">Orbilia oligospora</name>
    <name type="common">Nematode-trapping fungus</name>
    <name type="synonym">Arthrobotrys oligospora</name>
    <dbReference type="NCBI Taxonomy" id="2813651"/>
    <lineage>
        <taxon>Eukaryota</taxon>
        <taxon>Fungi</taxon>
        <taxon>Dikarya</taxon>
        <taxon>Ascomycota</taxon>
        <taxon>Pezizomycotina</taxon>
        <taxon>Orbiliomycetes</taxon>
        <taxon>Orbiliales</taxon>
        <taxon>Orbiliaceae</taxon>
        <taxon>Orbilia</taxon>
    </lineage>
</organism>
<keyword evidence="2" id="KW-0802">TPR repeat</keyword>
<dbReference type="Pfam" id="PF18972">
    <property type="entry name" value="Wheel"/>
    <property type="match status" value="1"/>
</dbReference>
<dbReference type="PANTHER" id="PTHR46035:SF1">
    <property type="entry name" value="TETRATRICOPEPTIDE REPEAT PROTEIN 4"/>
    <property type="match status" value="1"/>
</dbReference>
<dbReference type="InterPro" id="IPR044059">
    <property type="entry name" value="Csn1/TTC4_wheel"/>
</dbReference>
<dbReference type="SUPFAM" id="SSF48452">
    <property type="entry name" value="TPR-like"/>
    <property type="match status" value="1"/>
</dbReference>
<evidence type="ECO:0000313" key="6">
    <source>
        <dbReference type="EMBL" id="KAF3201426.1"/>
    </source>
</evidence>
<keyword evidence="1" id="KW-0677">Repeat</keyword>
<dbReference type="GO" id="GO:0051879">
    <property type="term" value="F:Hsp90 protein binding"/>
    <property type="evidence" value="ECO:0007669"/>
    <property type="project" value="InterPro"/>
</dbReference>
<dbReference type="AlphaFoldDB" id="A0A6G1LWM8"/>